<evidence type="ECO:0000313" key="3">
    <source>
        <dbReference type="EMBL" id="OPA77258.1"/>
    </source>
</evidence>
<dbReference type="NCBIfam" id="TIGR01554">
    <property type="entry name" value="major_cap_HK97"/>
    <property type="match status" value="1"/>
</dbReference>
<dbReference type="Pfam" id="PF05065">
    <property type="entry name" value="Phage_capsid"/>
    <property type="match status" value="1"/>
</dbReference>
<gene>
    <name evidence="3" type="ORF">BFG04_03955</name>
</gene>
<dbReference type="InterPro" id="IPR024455">
    <property type="entry name" value="Phage_capsid"/>
</dbReference>
<dbReference type="Gene3D" id="3.30.2400.10">
    <property type="entry name" value="Major capsid protein gp5"/>
    <property type="match status" value="1"/>
</dbReference>
<dbReference type="RefSeq" id="WP_078415530.1">
    <property type="nucleotide sequence ID" value="NZ_MCRK01000036.1"/>
</dbReference>
<dbReference type="InterPro" id="IPR054612">
    <property type="entry name" value="Phage_capsid-like_C"/>
</dbReference>
<sequence>MDKEFLKELQNFSISFAKDAAFDDENKTISFVALSKDNLHKRTSFWGDEYYLSVDTSNVKFNAKTLYKDHNPTFENAIGKIVDTKFENGTIKAKVQFNDEVRESKEAYAKYKAGFSNSVSVGFGEYKVKEMDKIDGIDHYQIYEGEIIELSAVWQGTDKNAVVSKFNKSIKEGGQMPEAIKKLQEEAAPDTQKLQAEQEVQTFNKAQQTQSEERANIIELAKIMGREKEGLDAISEGKTYAQFSKEMAALNSQSEVKKVNIITNKTDDANFSLAKIIRSAVDRNIDLSREMQNSGKEIGRFALPDEFVAQFNDTITKTSNTGDIVNQSYRSDLLVDQLKQESKLLGLCTWLTGLHAAVTIPRDTSNITADFVEEGGTRDAEKLAFDNIKLAPHTLNANIVITRTMLNMAAIDLESFAFKKLKEAIRKKLELTMLYGGSVVKGLFDTSGIPTVQNYMKAPTLDLTLKFGDLLDASGANTDHAKFFLNGTDISKLRATKRGESLDRMLIDVGDTDLQGYQYFKNNNLKSGDVIFGNFEDIYVGAFGSLEVLPLMQRGGDVLLQAFYDIDIKFAREKSFAVSKTSE</sequence>
<dbReference type="AlphaFoldDB" id="A0AAX0L9V2"/>
<evidence type="ECO:0000313" key="4">
    <source>
        <dbReference type="Proteomes" id="UP000189728"/>
    </source>
</evidence>
<dbReference type="SUPFAM" id="SSF56563">
    <property type="entry name" value="Major capsid protein gp5"/>
    <property type="match status" value="1"/>
</dbReference>
<feature type="domain" description="Phage capsid-like C-terminal" evidence="2">
    <location>
        <begin position="330"/>
        <end position="579"/>
    </location>
</feature>
<reference evidence="3 4" key="1">
    <citation type="submission" date="2016-08" db="EMBL/GenBank/DDBJ databases">
        <title>Campylobacter species from sea mammals.</title>
        <authorList>
            <person name="Gilbert M.J."/>
            <person name="Byrne B.A."/>
            <person name="Zomer A.L."/>
            <person name="Wagenaar J.A."/>
        </authorList>
    </citation>
    <scope>NUCLEOTIDE SEQUENCE [LARGE SCALE GENOMIC DNA]</scope>
    <source>
        <strain evidence="3 4">1105248</strain>
    </source>
</reference>
<evidence type="ECO:0000256" key="1">
    <source>
        <dbReference type="ARBA" id="ARBA00004328"/>
    </source>
</evidence>
<comment type="subcellular location">
    <subcellularLocation>
        <location evidence="1">Virion</location>
    </subcellularLocation>
</comment>
<dbReference type="EMBL" id="MCRK01000036">
    <property type="protein sequence ID" value="OPA77258.1"/>
    <property type="molecule type" value="Genomic_DNA"/>
</dbReference>
<proteinExistence type="predicted"/>
<accession>A0AAX0L9V2</accession>
<name>A0AAX0L9V2_9BACT</name>
<dbReference type="Proteomes" id="UP000189728">
    <property type="component" value="Unassembled WGS sequence"/>
</dbReference>
<comment type="caution">
    <text evidence="3">The sequence shown here is derived from an EMBL/GenBank/DDBJ whole genome shotgun (WGS) entry which is preliminary data.</text>
</comment>
<organism evidence="3 4">
    <name type="scientific">Campylobacter pinnipediorum subsp. pinnipediorum</name>
    <dbReference type="NCBI Taxonomy" id="1660067"/>
    <lineage>
        <taxon>Bacteria</taxon>
        <taxon>Pseudomonadati</taxon>
        <taxon>Campylobacterota</taxon>
        <taxon>Epsilonproteobacteria</taxon>
        <taxon>Campylobacterales</taxon>
        <taxon>Campylobacteraceae</taxon>
        <taxon>Campylobacter</taxon>
    </lineage>
</organism>
<evidence type="ECO:0000259" key="2">
    <source>
        <dbReference type="Pfam" id="PF05065"/>
    </source>
</evidence>
<protein>
    <submittedName>
        <fullName evidence="3">Phage capsid protein</fullName>
    </submittedName>
</protein>